<keyword evidence="6" id="KW-1185">Reference proteome</keyword>
<evidence type="ECO:0000256" key="2">
    <source>
        <dbReference type="ARBA" id="ARBA00022737"/>
    </source>
</evidence>
<dbReference type="PANTHER" id="PTHR15622:SF2">
    <property type="entry name" value="U4_U6 SMALL NUCLEAR RIBONUCLEOPROTEIN PRP4"/>
    <property type="match status" value="1"/>
</dbReference>
<dbReference type="SUPFAM" id="SSF50978">
    <property type="entry name" value="WD40 repeat-like"/>
    <property type="match status" value="1"/>
</dbReference>
<dbReference type="GO" id="GO:0000209">
    <property type="term" value="P:protein polyubiquitination"/>
    <property type="evidence" value="ECO:0007669"/>
    <property type="project" value="TreeGrafter"/>
</dbReference>
<dbReference type="Proteomes" id="UP001208570">
    <property type="component" value="Unassembled WGS sequence"/>
</dbReference>
<protein>
    <submittedName>
        <fullName evidence="5">Uncharacterized protein</fullName>
    </submittedName>
</protein>
<dbReference type="Pfam" id="PF07676">
    <property type="entry name" value="PD40"/>
    <property type="match status" value="2"/>
</dbReference>
<proteinExistence type="predicted"/>
<keyword evidence="1 4" id="KW-0853">WD repeat</keyword>
<sequence length="272" mass="30419">MASYNRWCCHLIITNIRRGYVQKVALEYISSVSEMGTFGTQIKHKRENEIESKNLLASLAASDAQWQPPRVFSKKGYENHTCVWSPDGSYIAWSCGRGCVKAVPWNTAKNCLLTEDDTDLDGTKLKINHVIRTFDAGSQVYCLSFCSRSTHSTSLNLGRRYHYKVIADDLILAVGLKDGRIRLWNIKTVDHTGAIHGIEFAPEGSLRLLSASQDGSLKLWDIEDDGNMSHTFRNKSSQGMMGCAWSPDGKMICGVGKPRSDQMVFHVTLHSL</sequence>
<feature type="repeat" description="WD" evidence="4">
    <location>
        <begin position="188"/>
        <end position="230"/>
    </location>
</feature>
<dbReference type="Gene3D" id="2.130.10.10">
    <property type="entry name" value="YVTN repeat-like/Quinoprotein amine dehydrogenase"/>
    <property type="match status" value="1"/>
</dbReference>
<keyword evidence="3" id="KW-0833">Ubl conjugation pathway</keyword>
<evidence type="ECO:0000256" key="4">
    <source>
        <dbReference type="PROSITE-ProRule" id="PRU00221"/>
    </source>
</evidence>
<dbReference type="InterPro" id="IPR051983">
    <property type="entry name" value="WSB_SOCS-box_domain"/>
</dbReference>
<gene>
    <name evidence="5" type="ORF">LSH36_108g04060</name>
</gene>
<dbReference type="InterPro" id="IPR015943">
    <property type="entry name" value="WD40/YVTN_repeat-like_dom_sf"/>
</dbReference>
<evidence type="ECO:0000256" key="1">
    <source>
        <dbReference type="ARBA" id="ARBA00022574"/>
    </source>
</evidence>
<dbReference type="AlphaFoldDB" id="A0AAD9JZ24"/>
<dbReference type="InterPro" id="IPR036322">
    <property type="entry name" value="WD40_repeat_dom_sf"/>
</dbReference>
<dbReference type="InterPro" id="IPR011659">
    <property type="entry name" value="WD40"/>
</dbReference>
<evidence type="ECO:0000256" key="3">
    <source>
        <dbReference type="ARBA" id="ARBA00022786"/>
    </source>
</evidence>
<evidence type="ECO:0000313" key="5">
    <source>
        <dbReference type="EMBL" id="KAK2161877.1"/>
    </source>
</evidence>
<comment type="caution">
    <text evidence="5">The sequence shown here is derived from an EMBL/GenBank/DDBJ whole genome shotgun (WGS) entry which is preliminary data.</text>
</comment>
<dbReference type="InterPro" id="IPR019775">
    <property type="entry name" value="WD40_repeat_CS"/>
</dbReference>
<evidence type="ECO:0000313" key="6">
    <source>
        <dbReference type="Proteomes" id="UP001208570"/>
    </source>
</evidence>
<name>A0AAD9JZ24_9ANNE</name>
<dbReference type="PANTHER" id="PTHR15622">
    <property type="entry name" value="WD40 REPEAT PROTEIN"/>
    <property type="match status" value="1"/>
</dbReference>
<dbReference type="PROSITE" id="PS50294">
    <property type="entry name" value="WD_REPEATS_REGION"/>
    <property type="match status" value="1"/>
</dbReference>
<dbReference type="PROSITE" id="PS00678">
    <property type="entry name" value="WD_REPEATS_1"/>
    <property type="match status" value="1"/>
</dbReference>
<organism evidence="5 6">
    <name type="scientific">Paralvinella palmiformis</name>
    <dbReference type="NCBI Taxonomy" id="53620"/>
    <lineage>
        <taxon>Eukaryota</taxon>
        <taxon>Metazoa</taxon>
        <taxon>Spiralia</taxon>
        <taxon>Lophotrochozoa</taxon>
        <taxon>Annelida</taxon>
        <taxon>Polychaeta</taxon>
        <taxon>Sedentaria</taxon>
        <taxon>Canalipalpata</taxon>
        <taxon>Terebellida</taxon>
        <taxon>Terebelliformia</taxon>
        <taxon>Alvinellidae</taxon>
        <taxon>Paralvinella</taxon>
    </lineage>
</organism>
<dbReference type="InterPro" id="IPR001680">
    <property type="entry name" value="WD40_rpt"/>
</dbReference>
<dbReference type="PROSITE" id="PS50082">
    <property type="entry name" value="WD_REPEATS_2"/>
    <property type="match status" value="1"/>
</dbReference>
<reference evidence="5" key="1">
    <citation type="journal article" date="2023" name="Mol. Biol. Evol.">
        <title>Third-Generation Sequencing Reveals the Adaptive Role of the Epigenome in Three Deep-Sea Polychaetes.</title>
        <authorList>
            <person name="Perez M."/>
            <person name="Aroh O."/>
            <person name="Sun Y."/>
            <person name="Lan Y."/>
            <person name="Juniper S.K."/>
            <person name="Young C.R."/>
            <person name="Angers B."/>
            <person name="Qian P.Y."/>
        </authorList>
    </citation>
    <scope>NUCLEOTIDE SEQUENCE</scope>
    <source>
        <strain evidence="5">P08H-3</strain>
    </source>
</reference>
<dbReference type="EMBL" id="JAODUP010000108">
    <property type="protein sequence ID" value="KAK2161877.1"/>
    <property type="molecule type" value="Genomic_DNA"/>
</dbReference>
<keyword evidence="2" id="KW-0677">Repeat</keyword>
<dbReference type="SMART" id="SM00320">
    <property type="entry name" value="WD40"/>
    <property type="match status" value="3"/>
</dbReference>
<accession>A0AAD9JZ24</accession>
<dbReference type="Pfam" id="PF00400">
    <property type="entry name" value="WD40"/>
    <property type="match status" value="1"/>
</dbReference>